<dbReference type="InterPro" id="IPR032369">
    <property type="entry name" value="DUF4872"/>
</dbReference>
<dbReference type="Proteomes" id="UP000199079">
    <property type="component" value="Unassembled WGS sequence"/>
</dbReference>
<feature type="compositionally biased region" description="Basic and acidic residues" evidence="1">
    <location>
        <begin position="1"/>
        <end position="12"/>
    </location>
</feature>
<sequence>MSAIHDGRRESATPEGSATLEGFDHASGFHCGSTALRGLAERYGWTCSGVNGPTCSETICFGLGEGIGFTYFTPGSSPDRAFFGRSPGLETTFLDRIGVAYDRRSGDDWARTRDRLETRLANGDPVLLATDVAGLPYFDTDTHFAPHRVLCVGLEDGRDREHDRGAAGADRVALIADNEFDDVKRVPLTTLRDAMTDDHLVPIRNRTTVVTDPEPEQPATDRMGAATVEAAIAATARSMLDPAAASGPSGAAVPDGSAGPDGSAASAVAAVTGIEGIRTLAADLPQWVDRSEPRWTARLAAQNVDSRGTGGGAFRRPYASFLERAARVVPALPETAPDRMHGIADDWSRLATTFRRASEAETDAELSTRLAEASRRVRTIADREERFWRRALAALA</sequence>
<evidence type="ECO:0000313" key="4">
    <source>
        <dbReference type="EMBL" id="SDY45480.1"/>
    </source>
</evidence>
<proteinExistence type="predicted"/>
<dbReference type="AlphaFoldDB" id="A0A1H3JZU7"/>
<dbReference type="Pfam" id="PF16169">
    <property type="entry name" value="DUF4872"/>
    <property type="match status" value="1"/>
</dbReference>
<feature type="region of interest" description="Disordered" evidence="1">
    <location>
        <begin position="242"/>
        <end position="264"/>
    </location>
</feature>
<dbReference type="OrthoDB" id="341441at2157"/>
<accession>A0A1H3JZU7</accession>
<evidence type="ECO:0000259" key="3">
    <source>
        <dbReference type="Pfam" id="PF16169"/>
    </source>
</evidence>
<dbReference type="EMBL" id="FNPC01000005">
    <property type="protein sequence ID" value="SDY45480.1"/>
    <property type="molecule type" value="Genomic_DNA"/>
</dbReference>
<evidence type="ECO:0000256" key="1">
    <source>
        <dbReference type="SAM" id="MobiDB-lite"/>
    </source>
</evidence>
<dbReference type="RefSeq" id="WP_092732887.1">
    <property type="nucleotide sequence ID" value="NZ_FNPC01000005.1"/>
</dbReference>
<evidence type="ECO:0000313" key="5">
    <source>
        <dbReference type="Proteomes" id="UP000199079"/>
    </source>
</evidence>
<protein>
    <submittedName>
        <fullName evidence="4">Butirosin biosynthesis protein H, N-terminal</fullName>
    </submittedName>
</protein>
<feature type="region of interest" description="Disordered" evidence="1">
    <location>
        <begin position="1"/>
        <end position="20"/>
    </location>
</feature>
<evidence type="ECO:0000259" key="2">
    <source>
        <dbReference type="Pfam" id="PF14399"/>
    </source>
</evidence>
<dbReference type="Pfam" id="PF14399">
    <property type="entry name" value="BtrH_N"/>
    <property type="match status" value="1"/>
</dbReference>
<dbReference type="InterPro" id="IPR026935">
    <property type="entry name" value="BtrH_N"/>
</dbReference>
<feature type="domain" description="Butirosin biosynthesis protein H N-terminal" evidence="2">
    <location>
        <begin position="30"/>
        <end position="158"/>
    </location>
</feature>
<gene>
    <name evidence="4" type="ORF">SAMN05216564_105204</name>
</gene>
<keyword evidence="5" id="KW-1185">Reference proteome</keyword>
<organism evidence="4 5">
    <name type="scientific">Halopenitus persicus</name>
    <dbReference type="NCBI Taxonomy" id="1048396"/>
    <lineage>
        <taxon>Archaea</taxon>
        <taxon>Methanobacteriati</taxon>
        <taxon>Methanobacteriota</taxon>
        <taxon>Stenosarchaea group</taxon>
        <taxon>Halobacteria</taxon>
        <taxon>Halobacteriales</taxon>
        <taxon>Haloferacaceae</taxon>
        <taxon>Halopenitus</taxon>
    </lineage>
</organism>
<feature type="domain" description="DUF4872" evidence="3">
    <location>
        <begin position="192"/>
        <end position="389"/>
    </location>
</feature>
<name>A0A1H3JZU7_9EURY</name>
<reference evidence="5" key="1">
    <citation type="submission" date="2016-10" db="EMBL/GenBank/DDBJ databases">
        <authorList>
            <person name="Varghese N."/>
            <person name="Submissions S."/>
        </authorList>
    </citation>
    <scope>NUCLEOTIDE SEQUENCE [LARGE SCALE GENOMIC DNA]</scope>
    <source>
        <strain evidence="5">DC30,IBRC 10041,KCTC 4046</strain>
    </source>
</reference>